<dbReference type="SUPFAM" id="SSF51726">
    <property type="entry name" value="UROD/MetE-like"/>
    <property type="match status" value="1"/>
</dbReference>
<dbReference type="InterPro" id="IPR000257">
    <property type="entry name" value="Uroporphyrinogen_deCOase"/>
</dbReference>
<name>A0ABT2SIM1_9FIRM</name>
<evidence type="ECO:0000313" key="3">
    <source>
        <dbReference type="Proteomes" id="UP001652338"/>
    </source>
</evidence>
<dbReference type="InterPro" id="IPR052024">
    <property type="entry name" value="Methanogen_methyltrans"/>
</dbReference>
<dbReference type="Gene3D" id="3.20.20.210">
    <property type="match status" value="1"/>
</dbReference>
<dbReference type="PANTHER" id="PTHR47099:SF1">
    <property type="entry name" value="METHYLCOBAMIDE:COM METHYLTRANSFERASE MTBA"/>
    <property type="match status" value="1"/>
</dbReference>
<evidence type="ECO:0000313" key="2">
    <source>
        <dbReference type="EMBL" id="MCU6724328.1"/>
    </source>
</evidence>
<organism evidence="2 3">
    <name type="scientific">Muricoprocola aceti</name>
    <dbReference type="NCBI Taxonomy" id="2981772"/>
    <lineage>
        <taxon>Bacteria</taxon>
        <taxon>Bacillati</taxon>
        <taxon>Bacillota</taxon>
        <taxon>Clostridia</taxon>
        <taxon>Lachnospirales</taxon>
        <taxon>Lachnospiraceae</taxon>
        <taxon>Muricoprocola</taxon>
    </lineage>
</organism>
<evidence type="ECO:0000259" key="1">
    <source>
        <dbReference type="Pfam" id="PF01208"/>
    </source>
</evidence>
<dbReference type="RefSeq" id="WP_262653622.1">
    <property type="nucleotide sequence ID" value="NZ_JAOQKE010000002.1"/>
</dbReference>
<dbReference type="EMBL" id="JAOQKE010000002">
    <property type="protein sequence ID" value="MCU6724328.1"/>
    <property type="molecule type" value="Genomic_DNA"/>
</dbReference>
<reference evidence="2 3" key="1">
    <citation type="journal article" date="2021" name="ISME Commun">
        <title>Automated analysis of genomic sequences facilitates high-throughput and comprehensive description of bacteria.</title>
        <authorList>
            <person name="Hitch T.C.A."/>
        </authorList>
    </citation>
    <scope>NUCLEOTIDE SEQUENCE [LARGE SCALE GENOMIC DNA]</scope>
    <source>
        <strain evidence="2 3">Sanger_29</strain>
    </source>
</reference>
<comment type="caution">
    <text evidence="2">The sequence shown here is derived from an EMBL/GenBank/DDBJ whole genome shotgun (WGS) entry which is preliminary data.</text>
</comment>
<dbReference type="Proteomes" id="UP001652338">
    <property type="component" value="Unassembled WGS sequence"/>
</dbReference>
<proteinExistence type="predicted"/>
<feature type="domain" description="Uroporphyrinogen decarboxylase (URO-D)" evidence="1">
    <location>
        <begin position="130"/>
        <end position="315"/>
    </location>
</feature>
<dbReference type="InterPro" id="IPR038071">
    <property type="entry name" value="UROD/MetE-like_sf"/>
</dbReference>
<protein>
    <recommendedName>
        <fullName evidence="1">Uroporphyrinogen decarboxylase (URO-D) domain-containing protein</fullName>
    </recommendedName>
</protein>
<dbReference type="PANTHER" id="PTHR47099">
    <property type="entry name" value="METHYLCOBAMIDE:COM METHYLTRANSFERASE MTBA"/>
    <property type="match status" value="1"/>
</dbReference>
<dbReference type="Pfam" id="PF01208">
    <property type="entry name" value="URO-D"/>
    <property type="match status" value="1"/>
</dbReference>
<accession>A0ABT2SIM1</accession>
<keyword evidence="3" id="KW-1185">Reference proteome</keyword>
<sequence>MLTARENYLIAAKGGKPERVPVFPEDCNIFMPDFWHERDPETGADFCNVKWKVNDAGEMPRTDWKAMEEIGDWRETVKFPIVSEMDWEGMAQRFRETSDPDKVNIAMLNTNGIFLIPINMLGWVDGLCAICDEPEELEAFVARITDFFIEVLDYIGNYIHPDIVFSGDDFASTTGPFLSRDIFREMYVPYLRKINDKIHEIGALAEFHCCGNCQYLISEFIGDVDTDICQLPEPNLQLESDKAKYGSKLVLTGGWDRHGEGSMPGSSEEAVRRSVHTAIDTYGKDGALIFWDGGIIGTSEDSRQKMEWLLDEVHKYGREVYQK</sequence>
<gene>
    <name evidence="2" type="ORF">OCV47_02965</name>
</gene>